<sequence>MLLPDNAASSPDSTAKETPVAATTLYDLIRAGDDAATALSSPGGVPLTFQALRALVDRTVAELNARGIGRGDRVAIVLPNGPEMAAAFIAVAAGTTSAPLNPSYKADEFEFYLTDLKAKLLIAADGSATPAAAVAEKLGLPVARLKPTPEEGAGSFSLHFADEAAEPAANGGPASSEEIALVLHTSGTTSRPKIVPLTQRNVCASARNIRNAVQFTAEDRGLNIMPLFHIHGLIAGILAPLSAGGQVSCTPGFNALKFFAWMDETRPTWYTGVPTMHQAILGRAARNAEIIARNPLRFIRSSSSSLPPQVMKELEETFSAPVIEAYGMTEAAHQMASNPLPPKPHYPGSVGLAAGPEIAVVDSDGEPLPAGETGEIVIRGDNVMTGYENNDKANAEAFTKQGWFRTGDQGTLSPEGYLTITGRLKEIINRGGEKISPREVDEILMDHPAVSQCVTFAMPHDKLGEDVCAAIVLREGVHAAEKDIKGFASERLAAFKVPAKILILDEIPKGATGKLQRIGLAQKLGLA</sequence>
<feature type="domain" description="AMP-dependent synthetase/ligase" evidence="5">
    <location>
        <begin position="36"/>
        <end position="387"/>
    </location>
</feature>
<dbReference type="InterPro" id="IPR045851">
    <property type="entry name" value="AMP-bd_C_sf"/>
</dbReference>
<dbReference type="InterPro" id="IPR025110">
    <property type="entry name" value="AMP-bd_C"/>
</dbReference>
<dbReference type="InterPro" id="IPR045310">
    <property type="entry name" value="Pcs60-like"/>
</dbReference>
<dbReference type="GO" id="GO:0005524">
    <property type="term" value="F:ATP binding"/>
    <property type="evidence" value="ECO:0007669"/>
    <property type="project" value="UniProtKB-KW"/>
</dbReference>
<accession>A0A840ZLR6</accession>
<comment type="similarity">
    <text evidence="1">Belongs to the ATP-dependent AMP-binding enzyme family.</text>
</comment>
<dbReference type="InterPro" id="IPR000873">
    <property type="entry name" value="AMP-dep_synth/lig_dom"/>
</dbReference>
<dbReference type="PROSITE" id="PS00455">
    <property type="entry name" value="AMP_BINDING"/>
    <property type="match status" value="1"/>
</dbReference>
<dbReference type="RefSeq" id="WP_183569794.1">
    <property type="nucleotide sequence ID" value="NZ_JACHOP010000009.1"/>
</dbReference>
<keyword evidence="3" id="KW-0547">Nucleotide-binding</keyword>
<dbReference type="InterPro" id="IPR042099">
    <property type="entry name" value="ANL_N_sf"/>
</dbReference>
<dbReference type="Gene3D" id="3.40.50.12780">
    <property type="entry name" value="N-terminal domain of ligase-like"/>
    <property type="match status" value="1"/>
</dbReference>
<evidence type="ECO:0000313" key="7">
    <source>
        <dbReference type="EMBL" id="MBB5757881.1"/>
    </source>
</evidence>
<evidence type="ECO:0000313" key="8">
    <source>
        <dbReference type="Proteomes" id="UP000583454"/>
    </source>
</evidence>
<dbReference type="GO" id="GO:0006631">
    <property type="term" value="P:fatty acid metabolic process"/>
    <property type="evidence" value="ECO:0007669"/>
    <property type="project" value="TreeGrafter"/>
</dbReference>
<gene>
    <name evidence="7" type="ORF">HNR00_002597</name>
</gene>
<comment type="caution">
    <text evidence="7">The sequence shown here is derived from an EMBL/GenBank/DDBJ whole genome shotgun (WGS) entry which is preliminary data.</text>
</comment>
<dbReference type="Pfam" id="PF13193">
    <property type="entry name" value="AMP-binding_C"/>
    <property type="match status" value="1"/>
</dbReference>
<dbReference type="InterPro" id="IPR020845">
    <property type="entry name" value="AMP-binding_CS"/>
</dbReference>
<keyword evidence="4" id="KW-0067">ATP-binding</keyword>
<evidence type="ECO:0000256" key="2">
    <source>
        <dbReference type="ARBA" id="ARBA00022598"/>
    </source>
</evidence>
<dbReference type="Pfam" id="PF00501">
    <property type="entry name" value="AMP-binding"/>
    <property type="match status" value="1"/>
</dbReference>
<evidence type="ECO:0000256" key="1">
    <source>
        <dbReference type="ARBA" id="ARBA00006432"/>
    </source>
</evidence>
<organism evidence="7 8">
    <name type="scientific">Methylorubrum rhodinum</name>
    <dbReference type="NCBI Taxonomy" id="29428"/>
    <lineage>
        <taxon>Bacteria</taxon>
        <taxon>Pseudomonadati</taxon>
        <taxon>Pseudomonadota</taxon>
        <taxon>Alphaproteobacteria</taxon>
        <taxon>Hyphomicrobiales</taxon>
        <taxon>Methylobacteriaceae</taxon>
        <taxon>Methylorubrum</taxon>
    </lineage>
</organism>
<proteinExistence type="inferred from homology"/>
<dbReference type="SUPFAM" id="SSF56801">
    <property type="entry name" value="Acetyl-CoA synthetase-like"/>
    <property type="match status" value="1"/>
</dbReference>
<name>A0A840ZLR6_9HYPH</name>
<keyword evidence="2 7" id="KW-0436">Ligase</keyword>
<dbReference type="AlphaFoldDB" id="A0A840ZLR6"/>
<evidence type="ECO:0000256" key="3">
    <source>
        <dbReference type="ARBA" id="ARBA00022741"/>
    </source>
</evidence>
<dbReference type="CDD" id="cd05926">
    <property type="entry name" value="FACL_fum10p_like"/>
    <property type="match status" value="1"/>
</dbReference>
<evidence type="ECO:0000259" key="5">
    <source>
        <dbReference type="Pfam" id="PF00501"/>
    </source>
</evidence>
<protein>
    <submittedName>
        <fullName evidence="7">Acyl-CoA synthetase (AMP-forming)/AMP-acid ligase II</fullName>
    </submittedName>
</protein>
<dbReference type="PANTHER" id="PTHR43201">
    <property type="entry name" value="ACYL-COA SYNTHETASE"/>
    <property type="match status" value="1"/>
</dbReference>
<dbReference type="Proteomes" id="UP000583454">
    <property type="component" value="Unassembled WGS sequence"/>
</dbReference>
<dbReference type="Gene3D" id="3.30.300.30">
    <property type="match status" value="1"/>
</dbReference>
<dbReference type="EMBL" id="JACHOP010000009">
    <property type="protein sequence ID" value="MBB5757881.1"/>
    <property type="molecule type" value="Genomic_DNA"/>
</dbReference>
<evidence type="ECO:0000256" key="4">
    <source>
        <dbReference type="ARBA" id="ARBA00022840"/>
    </source>
</evidence>
<feature type="domain" description="AMP-binding enzyme C-terminal" evidence="6">
    <location>
        <begin position="439"/>
        <end position="514"/>
    </location>
</feature>
<keyword evidence="8" id="KW-1185">Reference proteome</keyword>
<dbReference type="PANTHER" id="PTHR43201:SF5">
    <property type="entry name" value="MEDIUM-CHAIN ACYL-COA LIGASE ACSF2, MITOCHONDRIAL"/>
    <property type="match status" value="1"/>
</dbReference>
<reference evidence="7 8" key="1">
    <citation type="submission" date="2020-08" db="EMBL/GenBank/DDBJ databases">
        <title>Genomic Encyclopedia of Type Strains, Phase IV (KMG-IV): sequencing the most valuable type-strain genomes for metagenomic binning, comparative biology and taxonomic classification.</title>
        <authorList>
            <person name="Goeker M."/>
        </authorList>
    </citation>
    <scope>NUCLEOTIDE SEQUENCE [LARGE SCALE GENOMIC DNA]</scope>
    <source>
        <strain evidence="7 8">DSM 2163</strain>
    </source>
</reference>
<evidence type="ECO:0000259" key="6">
    <source>
        <dbReference type="Pfam" id="PF13193"/>
    </source>
</evidence>
<dbReference type="GO" id="GO:0031956">
    <property type="term" value="F:medium-chain fatty acid-CoA ligase activity"/>
    <property type="evidence" value="ECO:0007669"/>
    <property type="project" value="TreeGrafter"/>
</dbReference>